<dbReference type="HOGENOM" id="CLU_007383_8_6_1"/>
<organism evidence="4 5">
    <name type="scientific">Exophiala mesophila</name>
    <name type="common">Black yeast-like fungus</name>
    <dbReference type="NCBI Taxonomy" id="212818"/>
    <lineage>
        <taxon>Eukaryota</taxon>
        <taxon>Fungi</taxon>
        <taxon>Dikarya</taxon>
        <taxon>Ascomycota</taxon>
        <taxon>Pezizomycotina</taxon>
        <taxon>Eurotiomycetes</taxon>
        <taxon>Chaetothyriomycetidae</taxon>
        <taxon>Chaetothyriales</taxon>
        <taxon>Herpotrichiellaceae</taxon>
        <taxon>Exophiala</taxon>
    </lineage>
</organism>
<dbReference type="OMA" id="FGTTDFW"/>
<dbReference type="RefSeq" id="XP_016228732.1">
    <property type="nucleotide sequence ID" value="XM_016365083.1"/>
</dbReference>
<dbReference type="InterPro" id="IPR008030">
    <property type="entry name" value="NmrA-like"/>
</dbReference>
<protein>
    <recommendedName>
        <fullName evidence="3">NmrA-like domain-containing protein</fullName>
    </recommendedName>
</protein>
<dbReference type="EMBL" id="KN847520">
    <property type="protein sequence ID" value="KIV97158.1"/>
    <property type="molecule type" value="Genomic_DNA"/>
</dbReference>
<dbReference type="Gene3D" id="3.40.50.720">
    <property type="entry name" value="NAD(P)-binding Rossmann-like Domain"/>
    <property type="match status" value="1"/>
</dbReference>
<dbReference type="PANTHER" id="PTHR42748">
    <property type="entry name" value="NITROGEN METABOLITE REPRESSION PROTEIN NMRA FAMILY MEMBER"/>
    <property type="match status" value="1"/>
</dbReference>
<reference evidence="4 5" key="1">
    <citation type="submission" date="2015-01" db="EMBL/GenBank/DDBJ databases">
        <title>The Genome Sequence of Exophiala mesophila CBS40295.</title>
        <authorList>
            <consortium name="The Broad Institute Genomics Platform"/>
            <person name="Cuomo C."/>
            <person name="de Hoog S."/>
            <person name="Gorbushina A."/>
            <person name="Stielow B."/>
            <person name="Teixiera M."/>
            <person name="Abouelleil A."/>
            <person name="Chapman S.B."/>
            <person name="Priest M."/>
            <person name="Young S.K."/>
            <person name="Wortman J."/>
            <person name="Nusbaum C."/>
            <person name="Birren B."/>
        </authorList>
    </citation>
    <scope>NUCLEOTIDE SEQUENCE [LARGE SCALE GENOMIC DNA]</scope>
    <source>
        <strain evidence="4 5">CBS 40295</strain>
    </source>
</reference>
<sequence>MRMQGEGLQYQQLLAETSHQAKTKMSKIIAVVGATGTQGGSVAARFSKIPGWRTRAITRSPDSDAARKLASQGIEVVQADLDDVESLKSAFSGASAIFGVTDFWQFVQKESTQKLAQAKGISWNEACYLQEVQQGKNIIDAAAHVVQHGTLERMVLSTLSDARRASGAKYTWVYHFDSKAHFANYLKDRALHDATYQALSDNTSYVQIGNYLDNWKKNPILAPRKGDDGVVVFRSISPDASEGEGLHRTPFVHPPTDTGLFVEALVLKAAPQTTLLGACALMSLSEYVKLWGDINGVKTKIQILTADEVDLTWPGGFGLEVGQTACYVREFGWDGGEGAILPEQAGVNVSELTDVKSYIETTDWSSILG</sequence>
<dbReference type="PANTHER" id="PTHR42748:SF26">
    <property type="entry name" value="NMRA-LIKE DOMAIN-CONTAINING PROTEIN"/>
    <property type="match status" value="1"/>
</dbReference>
<comment type="similarity">
    <text evidence="1">Belongs to the NmrA-type oxidoreductase family.</text>
</comment>
<dbReference type="Pfam" id="PF05368">
    <property type="entry name" value="NmrA"/>
    <property type="match status" value="1"/>
</dbReference>
<dbReference type="InterPro" id="IPR036291">
    <property type="entry name" value="NAD(P)-bd_dom_sf"/>
</dbReference>
<dbReference type="GeneID" id="27318785"/>
<evidence type="ECO:0000256" key="2">
    <source>
        <dbReference type="ARBA" id="ARBA00022857"/>
    </source>
</evidence>
<keyword evidence="2" id="KW-0521">NADP</keyword>
<dbReference type="AlphaFoldDB" id="A0A0D2AE40"/>
<dbReference type="Gene3D" id="3.90.25.10">
    <property type="entry name" value="UDP-galactose 4-epimerase, domain 1"/>
    <property type="match status" value="1"/>
</dbReference>
<keyword evidence="5" id="KW-1185">Reference proteome</keyword>
<dbReference type="VEuPathDB" id="FungiDB:PV10_00940"/>
<dbReference type="Proteomes" id="UP000054302">
    <property type="component" value="Unassembled WGS sequence"/>
</dbReference>
<gene>
    <name evidence="4" type="ORF">PV10_00940</name>
</gene>
<dbReference type="OrthoDB" id="3358371at2759"/>
<dbReference type="SUPFAM" id="SSF51735">
    <property type="entry name" value="NAD(P)-binding Rossmann-fold domains"/>
    <property type="match status" value="1"/>
</dbReference>
<evidence type="ECO:0000313" key="4">
    <source>
        <dbReference type="EMBL" id="KIV97158.1"/>
    </source>
</evidence>
<evidence type="ECO:0000256" key="1">
    <source>
        <dbReference type="ARBA" id="ARBA00006328"/>
    </source>
</evidence>
<evidence type="ECO:0000313" key="5">
    <source>
        <dbReference type="Proteomes" id="UP000054302"/>
    </source>
</evidence>
<proteinExistence type="inferred from homology"/>
<accession>A0A0D2AE40</accession>
<dbReference type="STRING" id="212818.A0A0D2AE40"/>
<dbReference type="GO" id="GO:0005634">
    <property type="term" value="C:nucleus"/>
    <property type="evidence" value="ECO:0007669"/>
    <property type="project" value="TreeGrafter"/>
</dbReference>
<feature type="domain" description="NmrA-like" evidence="3">
    <location>
        <begin position="25"/>
        <end position="358"/>
    </location>
</feature>
<name>A0A0D2AE40_EXOME</name>
<dbReference type="InterPro" id="IPR051164">
    <property type="entry name" value="NmrA-like_oxidored"/>
</dbReference>
<evidence type="ECO:0000259" key="3">
    <source>
        <dbReference type="Pfam" id="PF05368"/>
    </source>
</evidence>